<evidence type="ECO:0000313" key="2">
    <source>
        <dbReference type="Proteomes" id="UP000678513"/>
    </source>
</evidence>
<keyword evidence="2" id="KW-1185">Reference proteome</keyword>
<organism evidence="1 2">
    <name type="scientific">Arachnia rubra</name>
    <dbReference type="NCBI Taxonomy" id="1547448"/>
    <lineage>
        <taxon>Bacteria</taxon>
        <taxon>Bacillati</taxon>
        <taxon>Actinomycetota</taxon>
        <taxon>Actinomycetes</taxon>
        <taxon>Propionibacteriales</taxon>
        <taxon>Propionibacteriaceae</taxon>
        <taxon>Arachnia</taxon>
    </lineage>
</organism>
<accession>A0ABX7Y694</accession>
<dbReference type="Proteomes" id="UP000678513">
    <property type="component" value="Chromosome"/>
</dbReference>
<evidence type="ECO:0008006" key="3">
    <source>
        <dbReference type="Google" id="ProtNLM"/>
    </source>
</evidence>
<dbReference type="EMBL" id="CP072384">
    <property type="protein sequence ID" value="QUC08336.1"/>
    <property type="molecule type" value="Genomic_DNA"/>
</dbReference>
<protein>
    <recommendedName>
        <fullName evidence="3">HEAT repeat domain-containing protein</fullName>
    </recommendedName>
</protein>
<gene>
    <name evidence="1" type="ORF">J5A65_00850</name>
</gene>
<evidence type="ECO:0000313" key="1">
    <source>
        <dbReference type="EMBL" id="QUC08336.1"/>
    </source>
</evidence>
<sequence length="350" mass="38665">MTQPAWDQRRFGVLLTEPDDLGGLVAAIDALSPAERAAASRALGRELPGLRHRLEQAGLRHHAADTALWHRGVVLVALLDTTPAQVASMVTAWPVWNLWEDREVFGRVREALLAHDRRWAAQLVEAILREPDVGVYTRLAHPLIVAHDLPLPGQPAFWQLWAHELSLPQPNQRWEEHFLAACAVPDVLMGISSGQADYVRRISRAVDILRKLEPTNDQALTRALIQVFARGDRPGAQRMALLWLGALGLEGYLWDEQVQLLAALPHADNAVVKFAVQQLLSSEPAPEQLTGLALVVLPRKEKGPRRAVLKALAKLDAPPAALLETVEALSNHSDSVTADLARSLLRHWKS</sequence>
<proteinExistence type="predicted"/>
<reference evidence="1 2" key="1">
    <citation type="submission" date="2021-03" db="EMBL/GenBank/DDBJ databases">
        <title>Human Oral Microbial Genomes.</title>
        <authorList>
            <person name="Johnston C.D."/>
            <person name="Chen T."/>
            <person name="Dewhirst F.E."/>
        </authorList>
    </citation>
    <scope>NUCLEOTIDE SEQUENCE [LARGE SCALE GENOMIC DNA]</scope>
    <source>
        <strain evidence="1 2">DSMZ 100122</strain>
    </source>
</reference>
<dbReference type="RefSeq" id="WP_212324101.1">
    <property type="nucleotide sequence ID" value="NZ_AP024463.1"/>
</dbReference>
<name>A0ABX7Y694_9ACTN</name>